<evidence type="ECO:0000313" key="3">
    <source>
        <dbReference type="EMBL" id="ACM59130.1"/>
    </source>
</evidence>
<accession>B9LXD9</accession>
<proteinExistence type="predicted"/>
<name>B9LXD9_HALLT</name>
<evidence type="ECO:0000259" key="2">
    <source>
        <dbReference type="Pfam" id="PF26490"/>
    </source>
</evidence>
<evidence type="ECO:0000256" key="1">
    <source>
        <dbReference type="SAM" id="Phobius"/>
    </source>
</evidence>
<feature type="domain" description="DUF8159" evidence="2">
    <location>
        <begin position="194"/>
        <end position="304"/>
    </location>
</feature>
<dbReference type="HOGENOM" id="CLU_870462_0_0_2"/>
<dbReference type="RefSeq" id="WP_012660316.1">
    <property type="nucleotide sequence ID" value="NC_012030.1"/>
</dbReference>
<feature type="transmembrane region" description="Helical" evidence="1">
    <location>
        <begin position="149"/>
        <end position="174"/>
    </location>
</feature>
<dbReference type="Proteomes" id="UP000000740">
    <property type="component" value="Plasmid pHLAC01"/>
</dbReference>
<evidence type="ECO:0000313" key="4">
    <source>
        <dbReference type="Proteomes" id="UP000000740"/>
    </source>
</evidence>
<reference evidence="3 4" key="1">
    <citation type="journal article" date="2016" name="Stand. Genomic Sci.">
        <title>Complete genome sequence of the Antarctic Halorubrum lacusprofundi type strain ACAM 34.</title>
        <authorList>
            <person name="Anderson I.J."/>
            <person name="DasSarma P."/>
            <person name="Lucas S."/>
            <person name="Copeland A."/>
            <person name="Lapidus A."/>
            <person name="Del Rio T.G."/>
            <person name="Tice H."/>
            <person name="Dalin E."/>
            <person name="Bruce D.C."/>
            <person name="Goodwin L."/>
            <person name="Pitluck S."/>
            <person name="Sims D."/>
            <person name="Brettin T.S."/>
            <person name="Detter J.C."/>
            <person name="Han C.S."/>
            <person name="Larimer F."/>
            <person name="Hauser L."/>
            <person name="Land M."/>
            <person name="Ivanova N."/>
            <person name="Richardson P."/>
            <person name="Cavicchioli R."/>
            <person name="DasSarma S."/>
            <person name="Woese C.R."/>
            <person name="Kyrpides N.C."/>
        </authorList>
    </citation>
    <scope>NUCLEOTIDE SEQUENCE [LARGE SCALE GENOMIC DNA]</scope>
    <source>
        <strain evidence="4">ATCC 49239 / DSM 5036 / JCM 8891 / ACAM 34</strain>
    </source>
</reference>
<dbReference type="GeneID" id="7402538"/>
<keyword evidence="3" id="KW-0614">Plasmid</keyword>
<dbReference type="eggNOG" id="arCOG06310">
    <property type="taxonomic scope" value="Archaea"/>
</dbReference>
<keyword evidence="1" id="KW-0472">Membrane</keyword>
<protein>
    <recommendedName>
        <fullName evidence="2">DUF8159 domain-containing protein</fullName>
    </recommendedName>
</protein>
<dbReference type="Pfam" id="PF26490">
    <property type="entry name" value="DUF8159"/>
    <property type="match status" value="1"/>
</dbReference>
<sequence length="319" mass="35105">MGQSLISARMNPISFVPDSGPNYKLYYLIPVSFVYLFYHLGGQILLVLALIGLIGVTSRHSISESVYGPDGREEAELSSEREIRRIGTLLYRDKVPAKYSADSWLEMFNEGTLQSTFWGVAIGVLSVFQFAVSVLYVIAVYLLVSNLLVIDFVGGVLLFALVGLVVHGTIRLILPNISQIDNIPSIDQELQTIVEGFSHTLYGDDNVVTGAAYAPDRGGIFEIDVEGECESDESIHHAINQIATAFCSVVNRSSYPVTRSDFRLNGKNGGIAYFCIDAKWCKEFSDGQMSTDEFLHRVGQTVSVKKSDGDIVVNPINQE</sequence>
<geneLocation type="plasmid" evidence="3 4">
    <name>pHLAC01</name>
</geneLocation>
<keyword evidence="4" id="KW-1185">Reference proteome</keyword>
<dbReference type="AlphaFoldDB" id="B9LXD9"/>
<keyword evidence="1" id="KW-0812">Transmembrane</keyword>
<feature type="transmembrane region" description="Helical" evidence="1">
    <location>
        <begin position="25"/>
        <end position="54"/>
    </location>
</feature>
<gene>
    <name evidence="3" type="ordered locus">Hlac_3626</name>
</gene>
<dbReference type="InterPro" id="IPR058473">
    <property type="entry name" value="DUF8159"/>
</dbReference>
<dbReference type="KEGG" id="hla:Hlac_3626"/>
<organism evidence="3 4">
    <name type="scientific">Halorubrum lacusprofundi (strain ATCC 49239 / DSM 5036 / JCM 8891 / ACAM 34)</name>
    <dbReference type="NCBI Taxonomy" id="416348"/>
    <lineage>
        <taxon>Archaea</taxon>
        <taxon>Methanobacteriati</taxon>
        <taxon>Methanobacteriota</taxon>
        <taxon>Stenosarchaea group</taxon>
        <taxon>Halobacteria</taxon>
        <taxon>Halobacteriales</taxon>
        <taxon>Haloferacaceae</taxon>
        <taxon>Halorubrum</taxon>
    </lineage>
</organism>
<dbReference type="EMBL" id="CP001367">
    <property type="protein sequence ID" value="ACM59130.1"/>
    <property type="molecule type" value="Genomic_DNA"/>
</dbReference>
<keyword evidence="1" id="KW-1133">Transmembrane helix</keyword>
<feature type="transmembrane region" description="Helical" evidence="1">
    <location>
        <begin position="117"/>
        <end position="143"/>
    </location>
</feature>